<comment type="caution">
    <text evidence="9">The sequence shown here is derived from an EMBL/GenBank/DDBJ whole genome shotgun (WGS) entry which is preliminary data.</text>
</comment>
<dbReference type="InterPro" id="IPR046357">
    <property type="entry name" value="PPIase_dom_sf"/>
</dbReference>
<gene>
    <name evidence="8" type="ORF">FHS52_000537</name>
    <name evidence="9" type="ORF">GRI59_03900</name>
</gene>
<organism evidence="9 10">
    <name type="scientific">Erythrobacter ramosus</name>
    <dbReference type="NCBI Taxonomy" id="35811"/>
    <lineage>
        <taxon>Bacteria</taxon>
        <taxon>Pseudomonadati</taxon>
        <taxon>Pseudomonadota</taxon>
        <taxon>Alphaproteobacteria</taxon>
        <taxon>Sphingomonadales</taxon>
        <taxon>Erythrobacteraceae</taxon>
        <taxon>Erythrobacter/Porphyrobacter group</taxon>
        <taxon>Erythrobacter</taxon>
    </lineage>
</organism>
<dbReference type="Gene3D" id="3.10.50.40">
    <property type="match status" value="1"/>
</dbReference>
<name>A0A6I4UJI3_9SPHN</name>
<evidence type="ECO:0000256" key="6">
    <source>
        <dbReference type="SAM" id="SignalP"/>
    </source>
</evidence>
<evidence type="ECO:0000313" key="10">
    <source>
        <dbReference type="Proteomes" id="UP000430021"/>
    </source>
</evidence>
<dbReference type="PROSITE" id="PS50059">
    <property type="entry name" value="FKBP_PPIASE"/>
    <property type="match status" value="1"/>
</dbReference>
<evidence type="ECO:0000313" key="8">
    <source>
        <dbReference type="EMBL" id="MBB3774594.1"/>
    </source>
</evidence>
<protein>
    <recommendedName>
        <fullName evidence="5">Peptidyl-prolyl cis-trans isomerase</fullName>
        <ecNumber evidence="5">5.2.1.8</ecNumber>
    </recommendedName>
</protein>
<reference evidence="9 10" key="1">
    <citation type="submission" date="2019-12" db="EMBL/GenBank/DDBJ databases">
        <title>Genomic-based taxomic classification of the family Erythrobacteraceae.</title>
        <authorList>
            <person name="Xu L."/>
        </authorList>
    </citation>
    <scope>NUCLEOTIDE SEQUENCE [LARGE SCALE GENOMIC DNA]</scope>
    <source>
        <strain evidence="9 10">JCM 10282</strain>
    </source>
</reference>
<proteinExistence type="inferred from homology"/>
<keyword evidence="11" id="KW-1185">Reference proteome</keyword>
<dbReference type="EMBL" id="WTYB01000001">
    <property type="protein sequence ID" value="MXP37757.1"/>
    <property type="molecule type" value="Genomic_DNA"/>
</dbReference>
<dbReference type="Proteomes" id="UP000430021">
    <property type="component" value="Unassembled WGS sequence"/>
</dbReference>
<dbReference type="InterPro" id="IPR044609">
    <property type="entry name" value="FKBP2/11"/>
</dbReference>
<dbReference type="EC" id="5.2.1.8" evidence="5"/>
<dbReference type="PANTHER" id="PTHR45779:SF6">
    <property type="entry name" value="PEPTIDYL-PROLYL CIS-TRANS ISOMERASE FKBP15-1"/>
    <property type="match status" value="1"/>
</dbReference>
<evidence type="ECO:0000256" key="2">
    <source>
        <dbReference type="ARBA" id="ARBA00023110"/>
    </source>
</evidence>
<sequence length="169" mass="18083">MSKQTAAALAASLLLALQPVHAQEGAGEAVADPRAQDSAWHSAQQIYLLGLTPEDGWHFVDGGVRWRWVKYLASDRKPTVADRITVHYEGRLLDGTLFDSSYARGDPATFPLGRLVKGWQLAVPQMGVGEVIEIAIPADLAYGPVGRGPIPGNATLVFKVELIAIAGQT</sequence>
<dbReference type="Proteomes" id="UP000548685">
    <property type="component" value="Unassembled WGS sequence"/>
</dbReference>
<keyword evidence="2 4" id="KW-0697">Rotamase</keyword>
<keyword evidence="3 4" id="KW-0413">Isomerase</keyword>
<comment type="similarity">
    <text evidence="5">Belongs to the FKBP-type PPIase family.</text>
</comment>
<dbReference type="PANTHER" id="PTHR45779">
    <property type="entry name" value="PEPTIDYLPROLYL ISOMERASE"/>
    <property type="match status" value="1"/>
</dbReference>
<dbReference type="InterPro" id="IPR001179">
    <property type="entry name" value="PPIase_FKBP_dom"/>
</dbReference>
<evidence type="ECO:0000259" key="7">
    <source>
        <dbReference type="PROSITE" id="PS50059"/>
    </source>
</evidence>
<dbReference type="RefSeq" id="WP_160759867.1">
    <property type="nucleotide sequence ID" value="NZ_BAAADZ010000002.1"/>
</dbReference>
<keyword evidence="6" id="KW-0732">Signal</keyword>
<dbReference type="AlphaFoldDB" id="A0A6I4UJI3"/>
<comment type="catalytic activity">
    <reaction evidence="1 4 5">
        <text>[protein]-peptidylproline (omega=180) = [protein]-peptidylproline (omega=0)</text>
        <dbReference type="Rhea" id="RHEA:16237"/>
        <dbReference type="Rhea" id="RHEA-COMP:10747"/>
        <dbReference type="Rhea" id="RHEA-COMP:10748"/>
        <dbReference type="ChEBI" id="CHEBI:83833"/>
        <dbReference type="ChEBI" id="CHEBI:83834"/>
        <dbReference type="EC" id="5.2.1.8"/>
    </reaction>
</comment>
<evidence type="ECO:0000313" key="11">
    <source>
        <dbReference type="Proteomes" id="UP000548685"/>
    </source>
</evidence>
<evidence type="ECO:0000256" key="5">
    <source>
        <dbReference type="RuleBase" id="RU003915"/>
    </source>
</evidence>
<feature type="signal peptide" evidence="6">
    <location>
        <begin position="1"/>
        <end position="22"/>
    </location>
</feature>
<dbReference type="GO" id="GO:0003755">
    <property type="term" value="F:peptidyl-prolyl cis-trans isomerase activity"/>
    <property type="evidence" value="ECO:0007669"/>
    <property type="project" value="UniProtKB-UniRule"/>
</dbReference>
<accession>A0A6I4UJI3</accession>
<evidence type="ECO:0000256" key="4">
    <source>
        <dbReference type="PROSITE-ProRule" id="PRU00277"/>
    </source>
</evidence>
<evidence type="ECO:0000256" key="1">
    <source>
        <dbReference type="ARBA" id="ARBA00000971"/>
    </source>
</evidence>
<reference evidence="8 11" key="2">
    <citation type="submission" date="2020-08" db="EMBL/GenBank/DDBJ databases">
        <title>Genomic Encyclopedia of Type Strains, Phase IV (KMG-IV): sequencing the most valuable type-strain genomes for metagenomic binning, comparative biology and taxonomic classification.</title>
        <authorList>
            <person name="Goeker M."/>
        </authorList>
    </citation>
    <scope>NUCLEOTIDE SEQUENCE [LARGE SCALE GENOMIC DNA]</scope>
    <source>
        <strain evidence="8 11">DSM 8510</strain>
    </source>
</reference>
<feature type="chain" id="PRO_5026138871" description="Peptidyl-prolyl cis-trans isomerase" evidence="6">
    <location>
        <begin position="23"/>
        <end position="169"/>
    </location>
</feature>
<evidence type="ECO:0000313" key="9">
    <source>
        <dbReference type="EMBL" id="MXP37757.1"/>
    </source>
</evidence>
<evidence type="ECO:0000256" key="3">
    <source>
        <dbReference type="ARBA" id="ARBA00023235"/>
    </source>
</evidence>
<dbReference type="SUPFAM" id="SSF54534">
    <property type="entry name" value="FKBP-like"/>
    <property type="match status" value="1"/>
</dbReference>
<dbReference type="OrthoDB" id="9812109at2"/>
<dbReference type="Pfam" id="PF00254">
    <property type="entry name" value="FKBP_C"/>
    <property type="match status" value="1"/>
</dbReference>
<feature type="domain" description="PPIase FKBP-type" evidence="7">
    <location>
        <begin position="81"/>
        <end position="166"/>
    </location>
</feature>
<dbReference type="EMBL" id="JACICE010000001">
    <property type="protein sequence ID" value="MBB3774594.1"/>
    <property type="molecule type" value="Genomic_DNA"/>
</dbReference>